<dbReference type="AlphaFoldDB" id="A0A1X4GKC4"/>
<protein>
    <recommendedName>
        <fullName evidence="9">Integrase</fullName>
    </recommendedName>
</protein>
<dbReference type="Gene3D" id="1.10.443.10">
    <property type="entry name" value="Intergrase catalytic core"/>
    <property type="match status" value="1"/>
</dbReference>
<gene>
    <name evidence="7" type="ORF">B9H04_12025</name>
</gene>
<dbReference type="PROSITE" id="PS51900">
    <property type="entry name" value="CB"/>
    <property type="match status" value="1"/>
</dbReference>
<dbReference type="GO" id="GO:0006310">
    <property type="term" value="P:DNA recombination"/>
    <property type="evidence" value="ECO:0007669"/>
    <property type="project" value="UniProtKB-KW"/>
</dbReference>
<dbReference type="CDD" id="cd00397">
    <property type="entry name" value="DNA_BRE_C"/>
    <property type="match status" value="1"/>
</dbReference>
<proteinExistence type="predicted"/>
<feature type="domain" description="Core-binding (CB)" evidence="6">
    <location>
        <begin position="42"/>
        <end position="121"/>
    </location>
</feature>
<dbReference type="InterPro" id="IPR044068">
    <property type="entry name" value="CB"/>
</dbReference>
<evidence type="ECO:0000256" key="4">
    <source>
        <dbReference type="PROSITE-ProRule" id="PRU01248"/>
    </source>
</evidence>
<dbReference type="InterPro" id="IPR050090">
    <property type="entry name" value="Tyrosine_recombinase_XerCD"/>
</dbReference>
<dbReference type="GO" id="GO:0003677">
    <property type="term" value="F:DNA binding"/>
    <property type="evidence" value="ECO:0007669"/>
    <property type="project" value="UniProtKB-UniRule"/>
</dbReference>
<comment type="caution">
    <text evidence="7">The sequence shown here is derived from an EMBL/GenBank/DDBJ whole genome shotgun (WGS) entry which is preliminary data.</text>
</comment>
<keyword evidence="2 4" id="KW-0238">DNA-binding</keyword>
<evidence type="ECO:0000256" key="2">
    <source>
        <dbReference type="ARBA" id="ARBA00023125"/>
    </source>
</evidence>
<organism evidence="7 8">
    <name type="scientific">Halorubrum ezzemoulense DSM 17463</name>
    <dbReference type="NCBI Taxonomy" id="1121945"/>
    <lineage>
        <taxon>Archaea</taxon>
        <taxon>Methanobacteriati</taxon>
        <taxon>Methanobacteriota</taxon>
        <taxon>Stenosarchaea group</taxon>
        <taxon>Halobacteria</taxon>
        <taxon>Halobacteriales</taxon>
        <taxon>Haloferacaceae</taxon>
        <taxon>Halorubrum</taxon>
    </lineage>
</organism>
<dbReference type="PROSITE" id="PS51898">
    <property type="entry name" value="TYR_RECOMBINASE"/>
    <property type="match status" value="1"/>
</dbReference>
<reference evidence="7 8" key="1">
    <citation type="submission" date="2017-04" db="EMBL/GenBank/DDBJ databases">
        <title>MLSA of the genus Halorubrum.</title>
        <authorList>
            <person name="De La Haba R."/>
            <person name="Sanchez-Porro C."/>
            <person name="Infante-Dominguez C."/>
            <person name="Ventosa A."/>
        </authorList>
    </citation>
    <scope>NUCLEOTIDE SEQUENCE [LARGE SCALE GENOMIC DNA]</scope>
    <source>
        <strain evidence="7 8">DSM 17463</strain>
    </source>
</reference>
<feature type="domain" description="Tyr recombinase" evidence="5">
    <location>
        <begin position="142"/>
        <end position="343"/>
    </location>
</feature>
<dbReference type="Proteomes" id="UP000193587">
    <property type="component" value="Unassembled WGS sequence"/>
</dbReference>
<dbReference type="RefSeq" id="WP_049933098.1">
    <property type="nucleotide sequence ID" value="NZ_ATXS01000024.1"/>
</dbReference>
<sequence>MALTPREQLASERHRIEDAVDDFLTADEADRILTFADALDDSTVSEKYRDPDSELQTYAPKTIKSYISGIRLTAREGVDLTDTTAADLNEQMNRFHDDDGLSKSTLGIRQSALKAFYNHHDDLGVDPDDIVRFKPDKSSSVDETDMFTADEVEALRRAVGETQLPLRNRAFLELCIFTGQRKLALLTLRIRDVDVENGYIYLNDEFEAENAGLKGALERGRKRPMFGATKYVRDWLNHHPHRDDDDAWLFIPDPSNAQSSTDDYWSEPAVERLFSRVADTAGIDDKPVKPHNFRHFCATVLYRDYDVDTDTIRMLLGHSDTSRTLEETYSHVFDEDHVRKAEEAMGFRDADEEDRKALTPETCPTCGTLIEPDWRSCPNCNAVFGPAAEVEDAEEDISEELTDAALDQNLSEEERDGLRALLSALDDPEAVAEKLNQL</sequence>
<keyword evidence="3" id="KW-0233">DNA recombination</keyword>
<evidence type="ECO:0008006" key="9">
    <source>
        <dbReference type="Google" id="ProtNLM"/>
    </source>
</evidence>
<evidence type="ECO:0000313" key="7">
    <source>
        <dbReference type="EMBL" id="OSO97643.1"/>
    </source>
</evidence>
<dbReference type="PANTHER" id="PTHR30349:SF41">
    <property type="entry name" value="INTEGRASE_RECOMBINASE PROTEIN MJ0367-RELATED"/>
    <property type="match status" value="1"/>
</dbReference>
<dbReference type="InterPro" id="IPR002104">
    <property type="entry name" value="Integrase_catalytic"/>
</dbReference>
<evidence type="ECO:0000259" key="5">
    <source>
        <dbReference type="PROSITE" id="PS51898"/>
    </source>
</evidence>
<dbReference type="InterPro" id="IPR011010">
    <property type="entry name" value="DNA_brk_join_enz"/>
</dbReference>
<dbReference type="PANTHER" id="PTHR30349">
    <property type="entry name" value="PHAGE INTEGRASE-RELATED"/>
    <property type="match status" value="1"/>
</dbReference>
<keyword evidence="1" id="KW-0229">DNA integration</keyword>
<dbReference type="InterPro" id="IPR013762">
    <property type="entry name" value="Integrase-like_cat_sf"/>
</dbReference>
<dbReference type="STRING" id="1121945.GCA_000421805_03045"/>
<evidence type="ECO:0000256" key="3">
    <source>
        <dbReference type="ARBA" id="ARBA00023172"/>
    </source>
</evidence>
<dbReference type="eggNOG" id="arCOG01242">
    <property type="taxonomic scope" value="Archaea"/>
</dbReference>
<dbReference type="GO" id="GO:0015074">
    <property type="term" value="P:DNA integration"/>
    <property type="evidence" value="ECO:0007669"/>
    <property type="project" value="UniProtKB-KW"/>
</dbReference>
<dbReference type="Pfam" id="PF00589">
    <property type="entry name" value="Phage_integrase"/>
    <property type="match status" value="1"/>
</dbReference>
<name>A0A1X4GKC4_HALEZ</name>
<evidence type="ECO:0000259" key="6">
    <source>
        <dbReference type="PROSITE" id="PS51900"/>
    </source>
</evidence>
<dbReference type="EMBL" id="NEDJ01000044">
    <property type="protein sequence ID" value="OSO97643.1"/>
    <property type="molecule type" value="Genomic_DNA"/>
</dbReference>
<evidence type="ECO:0000256" key="1">
    <source>
        <dbReference type="ARBA" id="ARBA00022908"/>
    </source>
</evidence>
<accession>A0A1X4GKC4</accession>
<dbReference type="SUPFAM" id="SSF56349">
    <property type="entry name" value="DNA breaking-rejoining enzymes"/>
    <property type="match status" value="1"/>
</dbReference>
<evidence type="ECO:0000313" key="8">
    <source>
        <dbReference type="Proteomes" id="UP000193587"/>
    </source>
</evidence>